<evidence type="ECO:0000256" key="3">
    <source>
        <dbReference type="ARBA" id="ARBA00022801"/>
    </source>
</evidence>
<sequence length="296" mass="32777">MPGKNEDEKRFAQLLEQRGKFFNDTYLDGEGKTRHSSFKQFAQAAHKPGDLVDTQTSYVLPLVLGIPSNHNKAKVAANLAATVTRTNKADNGTITPPHSLMTGFIGTAWISKALSDSGHVDAAYRLLLQTNYPSWLYPVEQGATTVWERLNSYTHTDGFGGNNSMNSFNHYAFGAVGAWMYSHSLGIERDEETPAFKRFRLKPEPDPTGKLSYAKGYYDSMYGRIESAWKKNAAGTTYEFSVPANTSATVYIAAASRKDVRYRAGKRKAGHIEFLRMENGKAVFAVESGKYSLSTP</sequence>
<dbReference type="InterPro" id="IPR008928">
    <property type="entry name" value="6-hairpin_glycosidase_sf"/>
</dbReference>
<dbReference type="EMBL" id="FPBO01000024">
    <property type="protein sequence ID" value="SFV05621.1"/>
    <property type="molecule type" value="Genomic_DNA"/>
</dbReference>
<dbReference type="GO" id="GO:0005975">
    <property type="term" value="P:carbohydrate metabolic process"/>
    <property type="evidence" value="ECO:0007669"/>
    <property type="project" value="InterPro"/>
</dbReference>
<dbReference type="EC" id="3.2.1.40" evidence="2"/>
<accession>A0A1I7L7C9</accession>
<dbReference type="Proteomes" id="UP000199391">
    <property type="component" value="Unassembled WGS sequence"/>
</dbReference>
<evidence type="ECO:0000259" key="5">
    <source>
        <dbReference type="Pfam" id="PF17390"/>
    </source>
</evidence>
<evidence type="ECO:0000259" key="4">
    <source>
        <dbReference type="Pfam" id="PF17389"/>
    </source>
</evidence>
<dbReference type="InterPro" id="IPR016007">
    <property type="entry name" value="Alpha_rhamnosid"/>
</dbReference>
<dbReference type="InterPro" id="IPR035396">
    <property type="entry name" value="Bac_rhamnosid6H"/>
</dbReference>
<dbReference type="Pfam" id="PF17389">
    <property type="entry name" value="Bac_rhamnosid6H"/>
    <property type="match status" value="1"/>
</dbReference>
<dbReference type="InterPro" id="IPR035398">
    <property type="entry name" value="Bac_rhamnosid_C"/>
</dbReference>
<protein>
    <recommendedName>
        <fullName evidence="2">alpha-L-rhamnosidase</fullName>
        <ecNumber evidence="2">3.2.1.40</ecNumber>
    </recommendedName>
</protein>
<evidence type="ECO:0000256" key="2">
    <source>
        <dbReference type="ARBA" id="ARBA00012652"/>
    </source>
</evidence>
<dbReference type="Gene3D" id="1.50.10.10">
    <property type="match status" value="1"/>
</dbReference>
<feature type="domain" description="Alpha-L-rhamnosidase C-terminal" evidence="5">
    <location>
        <begin position="186"/>
        <end position="259"/>
    </location>
</feature>
<dbReference type="Gene3D" id="2.60.420.10">
    <property type="entry name" value="Maltose phosphorylase, domain 3"/>
    <property type="match status" value="1"/>
</dbReference>
<dbReference type="PANTHER" id="PTHR33307">
    <property type="entry name" value="ALPHA-RHAMNOSIDASE (EUROFUNG)"/>
    <property type="match status" value="1"/>
</dbReference>
<evidence type="ECO:0000313" key="6">
    <source>
        <dbReference type="EMBL" id="SFV05621.1"/>
    </source>
</evidence>
<dbReference type="PANTHER" id="PTHR33307:SF6">
    <property type="entry name" value="ALPHA-RHAMNOSIDASE (EUROFUNG)-RELATED"/>
    <property type="match status" value="1"/>
</dbReference>
<feature type="domain" description="Alpha-L-rhamnosidase six-hairpin glycosidase" evidence="4">
    <location>
        <begin position="3"/>
        <end position="183"/>
    </location>
</feature>
<dbReference type="Pfam" id="PF17390">
    <property type="entry name" value="Bac_rhamnosid_C"/>
    <property type="match status" value="1"/>
</dbReference>
<keyword evidence="7" id="KW-1185">Reference proteome</keyword>
<evidence type="ECO:0000313" key="7">
    <source>
        <dbReference type="Proteomes" id="UP000199391"/>
    </source>
</evidence>
<comment type="catalytic activity">
    <reaction evidence="1">
        <text>Hydrolysis of terminal non-reducing alpha-L-rhamnose residues in alpha-L-rhamnosides.</text>
        <dbReference type="EC" id="3.2.1.40"/>
    </reaction>
</comment>
<evidence type="ECO:0000256" key="1">
    <source>
        <dbReference type="ARBA" id="ARBA00001445"/>
    </source>
</evidence>
<gene>
    <name evidence="6" type="ORF">SAMN05216552_102449</name>
</gene>
<proteinExistence type="predicted"/>
<reference evidence="7" key="1">
    <citation type="submission" date="2016-10" db="EMBL/GenBank/DDBJ databases">
        <authorList>
            <person name="Varghese N."/>
            <person name="Submissions S."/>
        </authorList>
    </citation>
    <scope>NUCLEOTIDE SEQUENCE [LARGE SCALE GENOMIC DNA]</scope>
    <source>
        <strain evidence="7">CGMCC 1.11014</strain>
    </source>
</reference>
<name>A0A1I7L7C9_9BURK</name>
<keyword evidence="3" id="KW-0378">Hydrolase</keyword>
<dbReference type="SUPFAM" id="SSF48208">
    <property type="entry name" value="Six-hairpin glycosidases"/>
    <property type="match status" value="1"/>
</dbReference>
<organism evidence="6 7">
    <name type="scientific">Pseudoduganella namucuonensis</name>
    <dbReference type="NCBI Taxonomy" id="1035707"/>
    <lineage>
        <taxon>Bacteria</taxon>
        <taxon>Pseudomonadati</taxon>
        <taxon>Pseudomonadota</taxon>
        <taxon>Betaproteobacteria</taxon>
        <taxon>Burkholderiales</taxon>
        <taxon>Oxalobacteraceae</taxon>
        <taxon>Telluria group</taxon>
        <taxon>Pseudoduganella</taxon>
    </lineage>
</organism>
<dbReference type="GO" id="GO:0030596">
    <property type="term" value="F:alpha-L-rhamnosidase activity"/>
    <property type="evidence" value="ECO:0007669"/>
    <property type="project" value="UniProtKB-EC"/>
</dbReference>
<dbReference type="AlphaFoldDB" id="A0A1I7L7C9"/>
<dbReference type="InterPro" id="IPR012341">
    <property type="entry name" value="6hp_glycosidase-like_sf"/>
</dbReference>
<dbReference type="STRING" id="1035707.SAMN05216552_102449"/>